<evidence type="ECO:0000256" key="1">
    <source>
        <dbReference type="ARBA" id="ARBA00001974"/>
    </source>
</evidence>
<dbReference type="AlphaFoldDB" id="A0A414EM01"/>
<dbReference type="PRINTS" id="PR00368">
    <property type="entry name" value="FADPNR"/>
</dbReference>
<accession>A0A414EM01</accession>
<dbReference type="Gene3D" id="1.10.8.260">
    <property type="entry name" value="HI0933 insert domain-like"/>
    <property type="match status" value="1"/>
</dbReference>
<keyword evidence="2" id="KW-0285">Flavoprotein</keyword>
<reference evidence="6 7" key="1">
    <citation type="submission" date="2018-08" db="EMBL/GenBank/DDBJ databases">
        <title>A genome reference for cultivated species of the human gut microbiota.</title>
        <authorList>
            <person name="Zou Y."/>
            <person name="Xue W."/>
            <person name="Luo G."/>
        </authorList>
    </citation>
    <scope>NUCLEOTIDE SEQUENCE [LARGE SCALE GENOMIC DNA]</scope>
    <source>
        <strain evidence="6 7">AM28-23</strain>
    </source>
</reference>
<dbReference type="InterPro" id="IPR023166">
    <property type="entry name" value="BaiN-like_dom_sf"/>
</dbReference>
<keyword evidence="3" id="KW-0274">FAD</keyword>
<evidence type="ECO:0000259" key="4">
    <source>
        <dbReference type="Pfam" id="PF03486"/>
    </source>
</evidence>
<dbReference type="InterPro" id="IPR057661">
    <property type="entry name" value="RsdA/BaiN/AoA(So)_Rossmann"/>
</dbReference>
<comment type="caution">
    <text evidence="6">The sequence shown here is derived from an EMBL/GenBank/DDBJ whole genome shotgun (WGS) entry which is preliminary data.</text>
</comment>
<dbReference type="InterPro" id="IPR004792">
    <property type="entry name" value="BaiN-like"/>
</dbReference>
<dbReference type="PRINTS" id="PR00411">
    <property type="entry name" value="PNDRDTASEI"/>
</dbReference>
<dbReference type="NCBIfam" id="TIGR00275">
    <property type="entry name" value="aminoacetone oxidase family FAD-binding enzyme"/>
    <property type="match status" value="1"/>
</dbReference>
<dbReference type="InterPro" id="IPR055178">
    <property type="entry name" value="RsdA/BaiN/AoA(So)-like_dom"/>
</dbReference>
<evidence type="ECO:0000256" key="2">
    <source>
        <dbReference type="ARBA" id="ARBA00022630"/>
    </source>
</evidence>
<dbReference type="SUPFAM" id="SSF51905">
    <property type="entry name" value="FAD/NAD(P)-binding domain"/>
    <property type="match status" value="1"/>
</dbReference>
<dbReference type="Proteomes" id="UP000283745">
    <property type="component" value="Unassembled WGS sequence"/>
</dbReference>
<comment type="cofactor">
    <cofactor evidence="1">
        <name>FAD</name>
        <dbReference type="ChEBI" id="CHEBI:57692"/>
    </cofactor>
</comment>
<dbReference type="Gene3D" id="2.40.30.10">
    <property type="entry name" value="Translation factors"/>
    <property type="match status" value="1"/>
</dbReference>
<feature type="domain" description="RsdA/BaiN/AoA(So)-like Rossmann fold-like" evidence="4">
    <location>
        <begin position="3"/>
        <end position="407"/>
    </location>
</feature>
<dbReference type="Pfam" id="PF03486">
    <property type="entry name" value="HI0933_like"/>
    <property type="match status" value="1"/>
</dbReference>
<sequence length="418" mass="45684">MNKVIVVGGGAAGMLASIIAAKNGCAVTLFEKNEKLGKKIYITGKGRCNVTNNCDPEELLHAVVSNPKFLYSAFYSFSSQDMMQLLEDAGVPLKTERGNRVFPVSDHSSDIIHGLERLMRKYRVQIHLRSEVKNLLTENGIVTGIQLTDNKVSTADAVIVATGGLSYPTTGSTGDGYRFAAETGHTVTECMPSLVPLTTKEAYIPLMKGLSLRNVELTVKRGKKTVYQDFGEMMFTHFGITGPLVLSASARIGKFLQKGEELDAYLDLKPALSHEQLDDRILREFSSTQNKQFKNVIGVLFPSSLTPVIIGLGPIPEDKVIHDISREERMAFGSLIKSFPFTITGLGGFSEAVITRGGVSVREIQPGTMESKKIKNLYFIGEVLDLDAVTGGYNLQIAWSTAYLAATDVCRNKQEDTQ</sequence>
<gene>
    <name evidence="6" type="ORF">DW740_13005</name>
</gene>
<evidence type="ECO:0000313" key="6">
    <source>
        <dbReference type="EMBL" id="RHE38919.1"/>
    </source>
</evidence>
<organism evidence="6 7">
    <name type="scientific">Blautia obeum</name>
    <dbReference type="NCBI Taxonomy" id="40520"/>
    <lineage>
        <taxon>Bacteria</taxon>
        <taxon>Bacillati</taxon>
        <taxon>Bacillota</taxon>
        <taxon>Clostridia</taxon>
        <taxon>Lachnospirales</taxon>
        <taxon>Lachnospiraceae</taxon>
        <taxon>Blautia</taxon>
    </lineage>
</organism>
<evidence type="ECO:0000256" key="3">
    <source>
        <dbReference type="ARBA" id="ARBA00022827"/>
    </source>
</evidence>
<dbReference type="SUPFAM" id="SSF160996">
    <property type="entry name" value="HI0933 insert domain-like"/>
    <property type="match status" value="1"/>
</dbReference>
<dbReference type="EMBL" id="QSKF01000010">
    <property type="protein sequence ID" value="RHE38919.1"/>
    <property type="molecule type" value="Genomic_DNA"/>
</dbReference>
<dbReference type="RefSeq" id="WP_015542638.1">
    <property type="nucleotide sequence ID" value="NZ_CABJFK010000010.1"/>
</dbReference>
<dbReference type="PANTHER" id="PTHR42887">
    <property type="entry name" value="OS12G0638800 PROTEIN"/>
    <property type="match status" value="1"/>
</dbReference>
<dbReference type="Gene3D" id="3.50.50.60">
    <property type="entry name" value="FAD/NAD(P)-binding domain"/>
    <property type="match status" value="1"/>
</dbReference>
<proteinExistence type="predicted"/>
<protein>
    <submittedName>
        <fullName evidence="6">NAD(P)/FAD-dependent oxidoreductase</fullName>
    </submittedName>
</protein>
<name>A0A414EM01_9FIRM</name>
<dbReference type="Pfam" id="PF22780">
    <property type="entry name" value="HI0933_like_1st"/>
    <property type="match status" value="1"/>
</dbReference>
<feature type="domain" description="RsdA/BaiN/AoA(So)-like insert" evidence="5">
    <location>
        <begin position="192"/>
        <end position="353"/>
    </location>
</feature>
<dbReference type="PANTHER" id="PTHR42887:SF2">
    <property type="entry name" value="OS12G0638800 PROTEIN"/>
    <property type="match status" value="1"/>
</dbReference>
<evidence type="ECO:0000259" key="5">
    <source>
        <dbReference type="Pfam" id="PF22780"/>
    </source>
</evidence>
<dbReference type="InterPro" id="IPR036188">
    <property type="entry name" value="FAD/NAD-bd_sf"/>
</dbReference>
<evidence type="ECO:0000313" key="7">
    <source>
        <dbReference type="Proteomes" id="UP000283745"/>
    </source>
</evidence>